<comment type="subcellular location">
    <subcellularLocation>
        <location evidence="1">Nucleus</location>
    </subcellularLocation>
</comment>
<dbReference type="PANTHER" id="PTHR45797">
    <property type="entry name" value="RAD54-LIKE"/>
    <property type="match status" value="1"/>
</dbReference>
<dbReference type="InterPro" id="IPR027417">
    <property type="entry name" value="P-loop_NTPase"/>
</dbReference>
<feature type="domain" description="Helicase ATP-binding" evidence="11">
    <location>
        <begin position="782"/>
        <end position="982"/>
    </location>
</feature>
<evidence type="ECO:0000256" key="7">
    <source>
        <dbReference type="ARBA" id="ARBA00023125"/>
    </source>
</evidence>
<dbReference type="PANTHER" id="PTHR45797:SF1">
    <property type="entry name" value="HELICASE ARIP4"/>
    <property type="match status" value="1"/>
</dbReference>
<dbReference type="SMART" id="SM00487">
    <property type="entry name" value="DEXDc"/>
    <property type="match status" value="1"/>
</dbReference>
<dbReference type="CDD" id="cd18793">
    <property type="entry name" value="SF2_C_SNF"/>
    <property type="match status" value="1"/>
</dbReference>
<keyword evidence="5" id="KW-0347">Helicase</keyword>
<dbReference type="Pfam" id="PF24580">
    <property type="entry name" value="DUF7607"/>
    <property type="match status" value="1"/>
</dbReference>
<name>A0AAI9TAA0_PENTH</name>
<dbReference type="InterPro" id="IPR044574">
    <property type="entry name" value="ARIP4-like"/>
</dbReference>
<gene>
    <name evidence="13" type="ORF">VN97_g10346</name>
</gene>
<dbReference type="GO" id="GO:0004386">
    <property type="term" value="F:helicase activity"/>
    <property type="evidence" value="ECO:0007669"/>
    <property type="project" value="UniProtKB-KW"/>
</dbReference>
<dbReference type="SUPFAM" id="SSF52540">
    <property type="entry name" value="P-loop containing nucleoside triphosphate hydrolases"/>
    <property type="match status" value="2"/>
</dbReference>
<dbReference type="GO" id="GO:0005634">
    <property type="term" value="C:nucleus"/>
    <property type="evidence" value="ECO:0007669"/>
    <property type="project" value="UniProtKB-SubCell"/>
</dbReference>
<dbReference type="GO" id="GO:0003677">
    <property type="term" value="F:DNA binding"/>
    <property type="evidence" value="ECO:0007669"/>
    <property type="project" value="UniProtKB-KW"/>
</dbReference>
<feature type="coiled-coil region" evidence="9">
    <location>
        <begin position="294"/>
        <end position="321"/>
    </location>
</feature>
<protein>
    <submittedName>
        <fullName evidence="13">Uncharacterized protein</fullName>
    </submittedName>
</protein>
<evidence type="ECO:0000256" key="2">
    <source>
        <dbReference type="ARBA" id="ARBA00007025"/>
    </source>
</evidence>
<feature type="compositionally biased region" description="Basic and acidic residues" evidence="10">
    <location>
        <begin position="718"/>
        <end position="737"/>
    </location>
</feature>
<feature type="region of interest" description="Disordered" evidence="10">
    <location>
        <begin position="106"/>
        <end position="191"/>
    </location>
</feature>
<feature type="region of interest" description="Disordered" evidence="10">
    <location>
        <begin position="354"/>
        <end position="452"/>
    </location>
</feature>
<keyword evidence="9" id="KW-0175">Coiled coil</keyword>
<evidence type="ECO:0000313" key="14">
    <source>
        <dbReference type="Proteomes" id="UP001227192"/>
    </source>
</evidence>
<dbReference type="InterPro" id="IPR014001">
    <property type="entry name" value="Helicase_ATP-bd"/>
</dbReference>
<evidence type="ECO:0000256" key="9">
    <source>
        <dbReference type="SAM" id="Coils"/>
    </source>
</evidence>
<keyword evidence="8" id="KW-0539">Nucleus</keyword>
<reference evidence="13" key="2">
    <citation type="journal article" date="2016" name="Fungal Biol.">
        <title>Ochratoxin A production by Penicillium thymicola.</title>
        <authorList>
            <person name="Nguyen H.D.T."/>
            <person name="McMullin D.R."/>
            <person name="Ponomareva E."/>
            <person name="Riley R."/>
            <person name="Pomraning K.R."/>
            <person name="Baker S.E."/>
            <person name="Seifert K.A."/>
        </authorList>
    </citation>
    <scope>NUCLEOTIDE SEQUENCE</scope>
    <source>
        <strain evidence="13">DAOM 180753</strain>
    </source>
</reference>
<dbReference type="PROSITE" id="PS51192">
    <property type="entry name" value="HELICASE_ATP_BIND_1"/>
    <property type="match status" value="1"/>
</dbReference>
<evidence type="ECO:0000256" key="5">
    <source>
        <dbReference type="ARBA" id="ARBA00022806"/>
    </source>
</evidence>
<feature type="compositionally biased region" description="Basic and acidic residues" evidence="10">
    <location>
        <begin position="366"/>
        <end position="375"/>
    </location>
</feature>
<evidence type="ECO:0000256" key="10">
    <source>
        <dbReference type="SAM" id="MobiDB-lite"/>
    </source>
</evidence>
<dbReference type="GO" id="GO:0016887">
    <property type="term" value="F:ATP hydrolysis activity"/>
    <property type="evidence" value="ECO:0007669"/>
    <property type="project" value="InterPro"/>
</dbReference>
<comment type="caution">
    <text evidence="13">The sequence shown here is derived from an EMBL/GenBank/DDBJ whole genome shotgun (WGS) entry which is preliminary data.</text>
</comment>
<proteinExistence type="inferred from homology"/>
<sequence length="1401" mass="157875">MSSSKDPQDWTVDELVTFICRDKPGEWSYNLACPDLVALEISLRENMISGSGFLLLNDHYVKELGIKVIAHRQYLMQAKKWLQRRSPKFQAQQEQQHQALKVVLSEDELSPEPPLNVTVPNAPLDNPINPTTPDDATNTNSLHDALSPAQTERKKPRRMETTIIERPPPSSLLEPRSPHQQRAPNPTYGNDAFYDHLVKAYPPNDADVLSLLGESNSQSEYDTETREEMEEDEGQSRPDTPPDTSGTLGDAEFNEIVDEYINSRKSQFIETRLPKEQPKGFQIWVRGQKFPSTKTQISTRLAHLEKRCQALRKALAEAQHSSRSSLLQACACLDPTINDICLDQWKLSVLEKASPPAKISRPPRTPRPEKRKVSSDGEESLSSGLDSVHDIGDENLSSDTDSVRDTGEVEDDESLKQSEDDPEEGDIAHDEEEPRPREAYHGGPFRDYSSDDDLSHLFYEEEKYEPPAVKRRRLNKDSIHQDSPTSPLIPMTILPFSSDVALPSNELGAESHMETMTHRVDPVRPNTRESVEVTSDNGGETDEAARVFEDVYSMMWATIEESGNRLHLVAKALIGLPKNRLNQLSTFLGSYMPCLYRDYARDALKHMSDNSPEIGEMDPEESHSAMLMTALFVSWINVIQVPSGAFTAKEVKAALVVMGDGLEEDQFAPFWGCLNDLIRGYRKWVTWSSRVQPHERSPTQQQLVPQKRMAAAMSMNRAQKDGQKRQANQDEAKRDLQSRISYEETPVMPVSFGDPVIQLDPFIGRRIQPHQLHGVQFMFREIVENKRPEGCLLAHTMGLGKTMQVISLLDTIATAGASPDPAIQCQIPEELRHMKTLILCPASLIQNWCREFKIWAPDNHKMGKVRPILAKSSRTEEICAWNEEEGGILIISYDMFRNFVKSNAGQDEDLEKQSINESVKSWLVESPTLVVADEAQALRNTETHIFEAASRLRTRKRIALTGTPLSNGLKDYYWMIDWVAPKYLGTFTDFDDTFIKPIENGSHIESTREGRRHALQRQELLLAIISPKVQRMDMSALTANLPPKYEFAVYIEPTCYQKDLYNLFVNDVKAEKLKSVSKKLMSFLSLLQLCCIHPALLKASLETRDVKSAPHNPKSANSDDYVTPLWNMPAEEKTGPTVMSPELTSLLNGVPDLLDPNLSSRVVILEEIVKQAIALGDKVLVFSSSIPTLDYLAKCMDRVSRKYCLINGNVGAAGRPERVQIFNNDPTTHVCLISTHAGGLGLNIQAANRVVIFDFLFNPTWEAQAIGRAFRIGQEKPVYVYRMITGGTFEEKLYRRNVFKSQLACRVVDKKNTIRTGSNSEDPYLSQWSVSSQQGGIDKAALEKDLGMMQRLQSCGCANAILRISLCGDEIDPEDMLTLAERKTVEDELRLRHFRLDSIGF</sequence>
<reference evidence="13" key="1">
    <citation type="submission" date="2015-06" db="EMBL/GenBank/DDBJ databases">
        <authorList>
            <person name="Nguyen H."/>
        </authorList>
    </citation>
    <scope>NUCLEOTIDE SEQUENCE</scope>
    <source>
        <strain evidence="13">DAOM 180753</strain>
    </source>
</reference>
<dbReference type="Pfam" id="PF00176">
    <property type="entry name" value="SNF2-rel_dom"/>
    <property type="match status" value="1"/>
</dbReference>
<feature type="region of interest" description="Disordered" evidence="10">
    <location>
        <begin position="215"/>
        <end position="250"/>
    </location>
</feature>
<evidence type="ECO:0000256" key="3">
    <source>
        <dbReference type="ARBA" id="ARBA00022741"/>
    </source>
</evidence>
<evidence type="ECO:0000313" key="13">
    <source>
        <dbReference type="EMBL" id="KAJ9483065.1"/>
    </source>
</evidence>
<keyword evidence="4" id="KW-0378">Hydrolase</keyword>
<dbReference type="SUPFAM" id="SSF47769">
    <property type="entry name" value="SAM/Pointed domain"/>
    <property type="match status" value="1"/>
</dbReference>
<keyword evidence="7" id="KW-0238">DNA-binding</keyword>
<dbReference type="Gene3D" id="3.40.50.300">
    <property type="entry name" value="P-loop containing nucleotide triphosphate hydrolases"/>
    <property type="match status" value="1"/>
</dbReference>
<evidence type="ECO:0000259" key="11">
    <source>
        <dbReference type="PROSITE" id="PS51192"/>
    </source>
</evidence>
<dbReference type="InterPro" id="IPR038718">
    <property type="entry name" value="SNF2-like_sf"/>
</dbReference>
<organism evidence="13 14">
    <name type="scientific">Penicillium thymicola</name>
    <dbReference type="NCBI Taxonomy" id="293382"/>
    <lineage>
        <taxon>Eukaryota</taxon>
        <taxon>Fungi</taxon>
        <taxon>Dikarya</taxon>
        <taxon>Ascomycota</taxon>
        <taxon>Pezizomycotina</taxon>
        <taxon>Eurotiomycetes</taxon>
        <taxon>Eurotiomycetidae</taxon>
        <taxon>Eurotiales</taxon>
        <taxon>Aspergillaceae</taxon>
        <taxon>Penicillium</taxon>
    </lineage>
</organism>
<dbReference type="InterPro" id="IPR001650">
    <property type="entry name" value="Helicase_C-like"/>
</dbReference>
<accession>A0AAI9TAA0</accession>
<evidence type="ECO:0000256" key="4">
    <source>
        <dbReference type="ARBA" id="ARBA00022801"/>
    </source>
</evidence>
<dbReference type="Pfam" id="PF00271">
    <property type="entry name" value="Helicase_C"/>
    <property type="match status" value="1"/>
</dbReference>
<dbReference type="InterPro" id="IPR049730">
    <property type="entry name" value="SNF2/RAD54-like_C"/>
</dbReference>
<feature type="region of interest" description="Disordered" evidence="10">
    <location>
        <begin position="710"/>
        <end position="737"/>
    </location>
</feature>
<dbReference type="SMART" id="SM00490">
    <property type="entry name" value="HELICc"/>
    <property type="match status" value="1"/>
</dbReference>
<dbReference type="Proteomes" id="UP001227192">
    <property type="component" value="Unassembled WGS sequence"/>
</dbReference>
<feature type="domain" description="Helicase C-terminal" evidence="12">
    <location>
        <begin position="1167"/>
        <end position="1314"/>
    </location>
</feature>
<feature type="compositionally biased region" description="Basic and acidic residues" evidence="10">
    <location>
        <begin position="426"/>
        <end position="440"/>
    </location>
</feature>
<comment type="similarity">
    <text evidence="2">Belongs to the SNF2/RAD54 helicase family.</text>
</comment>
<dbReference type="Gene3D" id="1.10.150.50">
    <property type="entry name" value="Transcription Factor, Ets-1"/>
    <property type="match status" value="1"/>
</dbReference>
<evidence type="ECO:0000256" key="8">
    <source>
        <dbReference type="ARBA" id="ARBA00023242"/>
    </source>
</evidence>
<dbReference type="EMBL" id="LACB01000473">
    <property type="protein sequence ID" value="KAJ9483065.1"/>
    <property type="molecule type" value="Genomic_DNA"/>
</dbReference>
<dbReference type="InterPro" id="IPR000330">
    <property type="entry name" value="SNF2_N"/>
</dbReference>
<keyword evidence="6" id="KW-0067">ATP-binding</keyword>
<feature type="compositionally biased region" description="Low complexity" evidence="10">
    <location>
        <begin position="123"/>
        <end position="140"/>
    </location>
</feature>
<keyword evidence="14" id="KW-1185">Reference proteome</keyword>
<dbReference type="PROSITE" id="PS51194">
    <property type="entry name" value="HELICASE_CTER"/>
    <property type="match status" value="1"/>
</dbReference>
<dbReference type="Gene3D" id="3.40.50.10810">
    <property type="entry name" value="Tandem AAA-ATPase domain"/>
    <property type="match status" value="1"/>
</dbReference>
<dbReference type="InterPro" id="IPR013761">
    <property type="entry name" value="SAM/pointed_sf"/>
</dbReference>
<feature type="compositionally biased region" description="Acidic residues" evidence="10">
    <location>
        <begin position="221"/>
        <end position="233"/>
    </location>
</feature>
<keyword evidence="3" id="KW-0547">Nucleotide-binding</keyword>
<dbReference type="InterPro" id="IPR056026">
    <property type="entry name" value="DUF7607"/>
</dbReference>
<dbReference type="GO" id="GO:0005524">
    <property type="term" value="F:ATP binding"/>
    <property type="evidence" value="ECO:0007669"/>
    <property type="project" value="UniProtKB-KW"/>
</dbReference>
<evidence type="ECO:0000256" key="6">
    <source>
        <dbReference type="ARBA" id="ARBA00022840"/>
    </source>
</evidence>
<evidence type="ECO:0000259" key="12">
    <source>
        <dbReference type="PROSITE" id="PS51194"/>
    </source>
</evidence>
<evidence type="ECO:0000256" key="1">
    <source>
        <dbReference type="ARBA" id="ARBA00004123"/>
    </source>
</evidence>